<dbReference type="PANTHER" id="PTHR35869">
    <property type="entry name" value="OUTER-MEMBRANE LIPOPROTEIN CARRIER PROTEIN"/>
    <property type="match status" value="1"/>
</dbReference>
<evidence type="ECO:0000256" key="7">
    <source>
        <dbReference type="ARBA" id="ARBA00022764"/>
    </source>
</evidence>
<evidence type="ECO:0000256" key="9">
    <source>
        <dbReference type="ARBA" id="ARBA00023186"/>
    </source>
</evidence>
<dbReference type="NCBIfam" id="TIGR00547">
    <property type="entry name" value="lolA"/>
    <property type="match status" value="1"/>
</dbReference>
<evidence type="ECO:0000313" key="11">
    <source>
        <dbReference type="EMBL" id="TWT17355.1"/>
    </source>
</evidence>
<feature type="chain" id="PRO_5023369175" description="Outer-membrane lipoprotein carrier protein" evidence="10">
    <location>
        <begin position="22"/>
        <end position="208"/>
    </location>
</feature>
<sequence length="208" mass="22957" precursor="true">MIRNCRWLLIALVALAGVAHAGAREQLDRFTRGLHGLEGEFTQQVLDEAGRERESSSGRVALAAPRLFRWEYRAPYPQLIVADGTTVWVHDPDLEQVTRRPQGGAEQDSPLAALIDPARLDRDFVVEELGDSEGLQWLVLRPRQGGEDAAFQSARLGLDAQGLVRMEIVDALGQRTRIQFSGWKRNPAFDSGTFTFTPPPGVDVVGEG</sequence>
<keyword evidence="8 10" id="KW-0653">Protein transport</keyword>
<dbReference type="AlphaFoldDB" id="A0A5C5TVS4"/>
<evidence type="ECO:0000256" key="10">
    <source>
        <dbReference type="HAMAP-Rule" id="MF_00240"/>
    </source>
</evidence>
<feature type="signal peptide" evidence="10">
    <location>
        <begin position="1"/>
        <end position="21"/>
    </location>
</feature>
<keyword evidence="5 10" id="KW-0813">Transport</keyword>
<evidence type="ECO:0000256" key="6">
    <source>
        <dbReference type="ARBA" id="ARBA00022729"/>
    </source>
</evidence>
<gene>
    <name evidence="10 11" type="primary">lolA</name>
    <name evidence="11" type="ORF">FQY79_13185</name>
</gene>
<dbReference type="InterPro" id="IPR018323">
    <property type="entry name" value="OM_lipoprot_carrier_LolA_Pbac"/>
</dbReference>
<dbReference type="InterPro" id="IPR004564">
    <property type="entry name" value="OM_lipoprot_carrier_LolA-like"/>
</dbReference>
<keyword evidence="12" id="KW-1185">Reference proteome</keyword>
<dbReference type="GO" id="GO:0042953">
    <property type="term" value="P:lipoprotein transport"/>
    <property type="evidence" value="ECO:0007669"/>
    <property type="project" value="InterPro"/>
</dbReference>
<dbReference type="InterPro" id="IPR029046">
    <property type="entry name" value="LolA/LolB/LppX"/>
</dbReference>
<keyword evidence="6 10" id="KW-0732">Signal</keyword>
<dbReference type="OrthoDB" id="9787361at2"/>
<dbReference type="CDD" id="cd16325">
    <property type="entry name" value="LolA"/>
    <property type="match status" value="1"/>
</dbReference>
<dbReference type="GO" id="GO:0030288">
    <property type="term" value="C:outer membrane-bounded periplasmic space"/>
    <property type="evidence" value="ECO:0007669"/>
    <property type="project" value="TreeGrafter"/>
</dbReference>
<dbReference type="HAMAP" id="MF_00240">
    <property type="entry name" value="LolA"/>
    <property type="match status" value="1"/>
</dbReference>
<organism evidence="11 12">
    <name type="scientific">Luteimonas wenzhouensis</name>
    <dbReference type="NCBI Taxonomy" id="2599615"/>
    <lineage>
        <taxon>Bacteria</taxon>
        <taxon>Pseudomonadati</taxon>
        <taxon>Pseudomonadota</taxon>
        <taxon>Gammaproteobacteria</taxon>
        <taxon>Lysobacterales</taxon>
        <taxon>Lysobacteraceae</taxon>
        <taxon>Luteimonas</taxon>
    </lineage>
</organism>
<keyword evidence="9 10" id="KW-0143">Chaperone</keyword>
<comment type="caution">
    <text evidence="11">The sequence shown here is derived from an EMBL/GenBank/DDBJ whole genome shotgun (WGS) entry which is preliminary data.</text>
</comment>
<dbReference type="Pfam" id="PF03548">
    <property type="entry name" value="LolA"/>
    <property type="match status" value="1"/>
</dbReference>
<evidence type="ECO:0000313" key="12">
    <source>
        <dbReference type="Proteomes" id="UP000315949"/>
    </source>
</evidence>
<evidence type="ECO:0000256" key="2">
    <source>
        <dbReference type="ARBA" id="ARBA00007615"/>
    </source>
</evidence>
<dbReference type="PANTHER" id="PTHR35869:SF1">
    <property type="entry name" value="OUTER-MEMBRANE LIPOPROTEIN CARRIER PROTEIN"/>
    <property type="match status" value="1"/>
</dbReference>
<evidence type="ECO:0000256" key="4">
    <source>
        <dbReference type="ARBA" id="ARBA00014035"/>
    </source>
</evidence>
<comment type="function">
    <text evidence="10">Participates in the translocation of lipoproteins from the inner membrane to the outer membrane. Only forms a complex with a lipoprotein if the residue after the N-terminal Cys is not an aspartate (The Asp acts as a targeting signal to indicate that the lipoprotein should stay in the inner membrane).</text>
</comment>
<dbReference type="Proteomes" id="UP000315949">
    <property type="component" value="Unassembled WGS sequence"/>
</dbReference>
<keyword evidence="7 10" id="KW-0574">Periplasm</keyword>
<proteinExistence type="inferred from homology"/>
<reference evidence="11 12" key="1">
    <citation type="submission" date="2019-07" db="EMBL/GenBank/DDBJ databases">
        <title>Luteimonas sp. YD-1 nov., isolated from acidic soil.</title>
        <authorList>
            <person name="Zhou J."/>
        </authorList>
    </citation>
    <scope>NUCLEOTIDE SEQUENCE [LARGE SCALE GENOMIC DNA]</scope>
    <source>
        <strain evidence="11 12">YD-1</strain>
    </source>
</reference>
<name>A0A5C5TVS4_9GAMM</name>
<dbReference type="Gene3D" id="2.50.20.10">
    <property type="entry name" value="Lipoprotein localisation LolA/LolB/LppX"/>
    <property type="match status" value="1"/>
</dbReference>
<dbReference type="RefSeq" id="WP_146313373.1">
    <property type="nucleotide sequence ID" value="NZ_VOHE01000008.1"/>
</dbReference>
<dbReference type="GO" id="GO:0044874">
    <property type="term" value="P:lipoprotein localization to outer membrane"/>
    <property type="evidence" value="ECO:0007669"/>
    <property type="project" value="UniProtKB-UniRule"/>
</dbReference>
<accession>A0A5C5TVS4</accession>
<comment type="similarity">
    <text evidence="2 10">Belongs to the LolA family.</text>
</comment>
<comment type="subunit">
    <text evidence="3 10">Monomer.</text>
</comment>
<comment type="subcellular location">
    <subcellularLocation>
        <location evidence="1 10">Periplasm</location>
    </subcellularLocation>
</comment>
<dbReference type="SUPFAM" id="SSF89392">
    <property type="entry name" value="Prokaryotic lipoproteins and lipoprotein localization factors"/>
    <property type="match status" value="1"/>
</dbReference>
<evidence type="ECO:0000256" key="5">
    <source>
        <dbReference type="ARBA" id="ARBA00022448"/>
    </source>
</evidence>
<evidence type="ECO:0000256" key="8">
    <source>
        <dbReference type="ARBA" id="ARBA00022927"/>
    </source>
</evidence>
<evidence type="ECO:0000256" key="3">
    <source>
        <dbReference type="ARBA" id="ARBA00011245"/>
    </source>
</evidence>
<protein>
    <recommendedName>
        <fullName evidence="4 10">Outer-membrane lipoprotein carrier protein</fullName>
    </recommendedName>
</protein>
<dbReference type="EMBL" id="VOHE01000008">
    <property type="protein sequence ID" value="TWT17355.1"/>
    <property type="molecule type" value="Genomic_DNA"/>
</dbReference>
<keyword evidence="11" id="KW-0449">Lipoprotein</keyword>
<evidence type="ECO:0000256" key="1">
    <source>
        <dbReference type="ARBA" id="ARBA00004418"/>
    </source>
</evidence>